<dbReference type="EMBL" id="AAKMPT010000118">
    <property type="protein sequence ID" value="ECT3917487.1"/>
    <property type="molecule type" value="Genomic_DNA"/>
</dbReference>
<evidence type="ECO:0000313" key="5">
    <source>
        <dbReference type="EMBL" id="EBL4738995.1"/>
    </source>
</evidence>
<dbReference type="InterPro" id="IPR003222">
    <property type="entry name" value="Antitermntn"/>
</dbReference>
<evidence type="ECO:0000313" key="75">
    <source>
        <dbReference type="EMBL" id="HAE1342399.1"/>
    </source>
</evidence>
<dbReference type="EMBL" id="AALSGV010000047">
    <property type="protein sequence ID" value="EDC8474317.1"/>
    <property type="molecule type" value="Genomic_DNA"/>
</dbReference>
<evidence type="ECO:0000313" key="92">
    <source>
        <dbReference type="EMBL" id="HAF7836605.1"/>
    </source>
</evidence>
<evidence type="ECO:0000313" key="63">
    <source>
        <dbReference type="EMBL" id="HAB4152200.1"/>
    </source>
</evidence>
<evidence type="ECO:0000313" key="49">
    <source>
        <dbReference type="EMBL" id="EDC8474317.1"/>
    </source>
</evidence>
<evidence type="ECO:0000313" key="78">
    <source>
        <dbReference type="EMBL" id="HAE1678685.1"/>
    </source>
</evidence>
<evidence type="ECO:0000313" key="36">
    <source>
        <dbReference type="EMBL" id="ECU0950811.1"/>
    </source>
</evidence>
<dbReference type="EMBL" id="AAMLRT010000031">
    <property type="protein sequence ID" value="EDI6535366.1"/>
    <property type="molecule type" value="Genomic_DNA"/>
</dbReference>
<dbReference type="EMBL" id="AAMKJR010000036">
    <property type="protein sequence ID" value="EDI2673959.1"/>
    <property type="molecule type" value="Genomic_DNA"/>
</dbReference>
<evidence type="ECO:0000313" key="60">
    <source>
        <dbReference type="EMBL" id="HAB1819706.1"/>
    </source>
</evidence>
<evidence type="ECO:0000313" key="91">
    <source>
        <dbReference type="EMBL" id="HAF7562591.1"/>
    </source>
</evidence>
<evidence type="ECO:0000313" key="88">
    <source>
        <dbReference type="EMBL" id="HAF0340970.1"/>
    </source>
</evidence>
<dbReference type="EMBL" id="DAAMGU010000003">
    <property type="protein sequence ID" value="HAC6597842.1"/>
    <property type="molecule type" value="Genomic_DNA"/>
</dbReference>
<dbReference type="EMBL" id="AAKLCC010000095">
    <property type="protein sequence ID" value="ECS9071799.1"/>
    <property type="molecule type" value="Genomic_DNA"/>
</dbReference>
<evidence type="ECO:0000313" key="67">
    <source>
        <dbReference type="EMBL" id="HAB4533292.1"/>
    </source>
</evidence>
<dbReference type="EMBL" id="AAKLIB010000096">
    <property type="protein sequence ID" value="ECS9814898.1"/>
    <property type="molecule type" value="Genomic_DNA"/>
</dbReference>
<evidence type="ECO:0000313" key="38">
    <source>
        <dbReference type="EMBL" id="ECU2848410.1"/>
    </source>
</evidence>
<organism evidence="74">
    <name type="scientific">Salmonella infantis</name>
    <dbReference type="NCBI Taxonomy" id="595"/>
    <lineage>
        <taxon>Bacteria</taxon>
        <taxon>Pseudomonadati</taxon>
        <taxon>Pseudomonadota</taxon>
        <taxon>Gammaproteobacteria</taxon>
        <taxon>Enterobacterales</taxon>
        <taxon>Enterobacteriaceae</taxon>
        <taxon>Salmonella</taxon>
    </lineage>
</organism>
<evidence type="ECO:0000313" key="44">
    <source>
        <dbReference type="EMBL" id="ECZ8878258.1"/>
    </source>
</evidence>
<evidence type="ECO:0000313" key="96">
    <source>
        <dbReference type="EMBL" id="QJV38567.1"/>
    </source>
</evidence>
<dbReference type="EMBL" id="AAMETK010000042">
    <property type="protein sequence ID" value="EDG6141259.1"/>
    <property type="molecule type" value="Genomic_DNA"/>
</dbReference>
<dbReference type="EMBL" id="AAIFWQ010000022">
    <property type="protein sequence ID" value="ECD7998105.1"/>
    <property type="molecule type" value="Genomic_DNA"/>
</dbReference>
<dbReference type="EMBL" id="DAAQZO010000029">
    <property type="protein sequence ID" value="HAE1585211.1"/>
    <property type="molecule type" value="Genomic_DNA"/>
</dbReference>
<evidence type="ECO:0000313" key="15">
    <source>
        <dbReference type="EMBL" id="EBO9088227.1"/>
    </source>
</evidence>
<evidence type="ECO:0000313" key="74">
    <source>
        <dbReference type="EMBL" id="HAC7053919.1"/>
    </source>
</evidence>
<dbReference type="EMBL" id="DAASFK010000003">
    <property type="protein sequence ID" value="HAE5303353.1"/>
    <property type="molecule type" value="Genomic_DNA"/>
</dbReference>
<dbReference type="Gene3D" id="1.10.274.110">
    <property type="match status" value="1"/>
</dbReference>
<evidence type="ECO:0000313" key="40">
    <source>
        <dbReference type="EMBL" id="ECV3265382.1"/>
    </source>
</evidence>
<dbReference type="EMBL" id="DAAGTV010000027">
    <property type="protein sequence ID" value="HAB4533292.1"/>
    <property type="molecule type" value="Genomic_DNA"/>
</dbReference>
<evidence type="ECO:0000313" key="17">
    <source>
        <dbReference type="EMBL" id="EBY7803444.1"/>
    </source>
</evidence>
<evidence type="ECO:0000313" key="10">
    <source>
        <dbReference type="EMBL" id="EBO8410531.1"/>
    </source>
</evidence>
<dbReference type="EMBL" id="DAAGVG010000001">
    <property type="protein sequence ID" value="HAB4695263.1"/>
    <property type="molecule type" value="Genomic_DNA"/>
</dbReference>
<dbReference type="EMBL" id="AAFZEX010000066">
    <property type="protein sequence ID" value="EBL4738995.1"/>
    <property type="molecule type" value="Genomic_DNA"/>
</dbReference>
<dbReference type="EMBL" id="AAKOVI010000110">
    <property type="protein sequence ID" value="ECU0851650.1"/>
    <property type="molecule type" value="Genomic_DNA"/>
</dbReference>
<evidence type="ECO:0000313" key="77">
    <source>
        <dbReference type="EMBL" id="HAE1618057.1"/>
    </source>
</evidence>
<evidence type="ECO:0000313" key="11">
    <source>
        <dbReference type="EMBL" id="EBO8483357.1"/>
    </source>
</evidence>
<dbReference type="EMBL" id="DAASFJ010000003">
    <property type="protein sequence ID" value="HAE5289651.1"/>
    <property type="molecule type" value="Genomic_DNA"/>
</dbReference>
<evidence type="ECO:0000313" key="29">
    <source>
        <dbReference type="EMBL" id="ECS9071799.1"/>
    </source>
</evidence>
<evidence type="ECO:0000313" key="65">
    <source>
        <dbReference type="EMBL" id="HAB4348978.1"/>
    </source>
</evidence>
<evidence type="ECO:0000313" key="93">
    <source>
        <dbReference type="EMBL" id="QJV32478.1"/>
    </source>
</evidence>
<evidence type="ECO:0000313" key="56">
    <source>
        <dbReference type="EMBL" id="EDI6535366.1"/>
    </source>
</evidence>
<evidence type="ECO:0000313" key="69">
    <source>
        <dbReference type="EMBL" id="HAB5560159.1"/>
    </source>
</evidence>
<evidence type="ECO:0000313" key="23">
    <source>
        <dbReference type="EMBL" id="ECB0125570.1"/>
    </source>
</evidence>
<dbReference type="EMBL" id="CP052801">
    <property type="protein sequence ID" value="QJV33937.1"/>
    <property type="molecule type" value="Genomic_DNA"/>
</dbReference>
<dbReference type="EMBL" id="DAATCB010000004">
    <property type="protein sequence ID" value="HAE7977653.1"/>
    <property type="molecule type" value="Genomic_DNA"/>
</dbReference>
<evidence type="ECO:0000313" key="37">
    <source>
        <dbReference type="EMBL" id="ECU1307541.1"/>
    </source>
</evidence>
<dbReference type="EMBL" id="DAAGMO010000004">
    <property type="protein sequence ID" value="HAB3677148.1"/>
    <property type="molecule type" value="Genomic_DNA"/>
</dbReference>
<dbReference type="InterPro" id="IPR038500">
    <property type="entry name" value="Antitermination_sf"/>
</dbReference>
<dbReference type="EMBL" id="DAAUEJ010000004">
    <property type="protein sequence ID" value="HAF1347750.1"/>
    <property type="molecule type" value="Genomic_DNA"/>
</dbReference>
<evidence type="ECO:0000313" key="6">
    <source>
        <dbReference type="EMBL" id="EBM7866566.1"/>
    </source>
</evidence>
<dbReference type="EMBL" id="AAGJYK010000070">
    <property type="protein sequence ID" value="EBO8904930.1"/>
    <property type="molecule type" value="Genomic_DNA"/>
</dbReference>
<evidence type="ECO:0000313" key="42">
    <source>
        <dbReference type="EMBL" id="ECX1649459.1"/>
    </source>
</evidence>
<keyword evidence="3" id="KW-0804">Transcription</keyword>
<evidence type="ECO:0000313" key="52">
    <source>
        <dbReference type="EMBL" id="EDG6336845.1"/>
    </source>
</evidence>
<evidence type="ECO:0000313" key="24">
    <source>
        <dbReference type="EMBL" id="ECB2704427.1"/>
    </source>
</evidence>
<evidence type="ECO:0000313" key="9">
    <source>
        <dbReference type="EMBL" id="EBO2481923.1"/>
    </source>
</evidence>
<dbReference type="EMBL" id="DAAFWO010000002">
    <property type="protein sequence ID" value="HAB1819706.1"/>
    <property type="molecule type" value="Genomic_DNA"/>
</dbReference>
<dbReference type="EMBL" id="AALOYY010000049">
    <property type="protein sequence ID" value="EDB8864832.1"/>
    <property type="molecule type" value="Genomic_DNA"/>
</dbReference>
<evidence type="ECO:0000313" key="83">
    <source>
        <dbReference type="EMBL" id="HAE5470388.1"/>
    </source>
</evidence>
<reference evidence="44" key="3">
    <citation type="submission" date="2018-07" db="EMBL/GenBank/DDBJ databases">
        <authorList>
            <consortium name="NARMS: The National Antimicrobial Resistance Monitoring System"/>
        </authorList>
    </citation>
    <scope>NUCLEOTIDE SEQUENCE</scope>
    <source>
        <strain evidence="13">FSIS11919428</strain>
        <strain evidence="44">FSIS1605484</strain>
        <strain evidence="50">FSIS1710722</strain>
    </source>
</reference>
<dbReference type="EMBL" id="DAAWEB010000001">
    <property type="protein sequence ID" value="HAF7562591.1"/>
    <property type="molecule type" value="Genomic_DNA"/>
</dbReference>
<evidence type="ECO:0000313" key="61">
    <source>
        <dbReference type="EMBL" id="HAB3677148.1"/>
    </source>
</evidence>
<dbReference type="EMBL" id="AALOZJ010000029">
    <property type="protein sequence ID" value="EDB8944121.1"/>
    <property type="molecule type" value="Genomic_DNA"/>
</dbReference>
<evidence type="ECO:0000313" key="41">
    <source>
        <dbReference type="EMBL" id="ECV5413613.1"/>
    </source>
</evidence>
<dbReference type="EMBL" id="DAAAKK010000035">
    <property type="protein sequence ID" value="HAA0876466.1"/>
    <property type="molecule type" value="Genomic_DNA"/>
</dbReference>
<name>A0A3U9RFG5_SALIN</name>
<evidence type="ECO:0000313" key="53">
    <source>
        <dbReference type="EMBL" id="EDH4948358.1"/>
    </source>
</evidence>
<evidence type="ECO:0000313" key="80">
    <source>
        <dbReference type="EMBL" id="HAE5289651.1"/>
    </source>
</evidence>
<evidence type="ECO:0000313" key="59">
    <source>
        <dbReference type="EMBL" id="HAB1721513.1"/>
    </source>
</evidence>
<evidence type="ECO:0000256" key="2">
    <source>
        <dbReference type="ARBA" id="ARBA00023125"/>
    </source>
</evidence>
<evidence type="ECO:0000313" key="16">
    <source>
        <dbReference type="EMBL" id="EBX3963889.1"/>
    </source>
</evidence>
<dbReference type="EMBL" id="DAAFVT010000002">
    <property type="protein sequence ID" value="HAB1721513.1"/>
    <property type="molecule type" value="Genomic_DNA"/>
</dbReference>
<reference evidence="74" key="2">
    <citation type="submission" date="2018-07" db="EMBL/GenBank/DDBJ databases">
        <authorList>
            <consortium name="NCBI Pathogen Detection Project"/>
        </authorList>
    </citation>
    <scope>NUCLEOTIDE SEQUENCE</scope>
    <source>
        <strain evidence="87">07041415_broiler_meat_pESI_ESC-S_2007</strain>
        <strain evidence="72">09051564_79_broiler_meat_pESI_ESC-S_2009</strain>
        <strain evidence="81">12037823_11_broiler_chicken_pESI_CTX_M1_2012</strain>
        <strain evidence="57">13-3055</strain>
        <strain evidence="88">13002124_1_human_pESI_CTX_M1_2013</strain>
        <strain evidence="85">13002124_34_broiler meat_pESI_CTX_M1_2013</strain>
        <strain evidence="86">14026835_human_pESI_CTX_M65_2014</strain>
        <strain evidence="80">14035093_human_pESI_CTX_M1_2014</strain>
        <strain evidence="73">14057027_15_broiler_meat_pESI_CTX_M1_2014</strain>
        <strain evidence="74">Salmonella enterica</strain>
    </source>
</reference>
<dbReference type="EMBL" id="DAAFVM010000002">
    <property type="protein sequence ID" value="HAB1676962.1"/>
    <property type="molecule type" value="Genomic_DNA"/>
</dbReference>
<evidence type="ECO:0000313" key="90">
    <source>
        <dbReference type="EMBL" id="HAF1347750.1"/>
    </source>
</evidence>
<evidence type="ECO:0000313" key="21">
    <source>
        <dbReference type="EMBL" id="ECA0964555.1"/>
    </source>
</evidence>
<dbReference type="EMBL" id="DAAWGW010000004">
    <property type="protein sequence ID" value="HAF7836605.1"/>
    <property type="molecule type" value="Genomic_DNA"/>
</dbReference>
<evidence type="ECO:0000313" key="28">
    <source>
        <dbReference type="EMBL" id="ECK9185696.1"/>
    </source>
</evidence>
<evidence type="ECO:0000313" key="26">
    <source>
        <dbReference type="EMBL" id="ECD7998105.1"/>
    </source>
</evidence>
<dbReference type="EMBL" id="DAASGO010000009">
    <property type="protein sequence ID" value="HAE5433164.1"/>
    <property type="molecule type" value="Genomic_DNA"/>
</dbReference>
<evidence type="ECO:0000313" key="64">
    <source>
        <dbReference type="EMBL" id="HAB4171852.1"/>
    </source>
</evidence>
<dbReference type="EMBL" id="AAGKAB010000082">
    <property type="protein sequence ID" value="EBO9088227.1"/>
    <property type="molecule type" value="Genomic_DNA"/>
</dbReference>
<dbReference type="EMBL" id="DAAGSN010000059">
    <property type="protein sequence ID" value="HAB4385063.1"/>
    <property type="molecule type" value="Genomic_DNA"/>
</dbReference>
<evidence type="ECO:0000313" key="33">
    <source>
        <dbReference type="EMBL" id="ECU0730102.1"/>
    </source>
</evidence>
<evidence type="ECO:0000313" key="62">
    <source>
        <dbReference type="EMBL" id="HAB3717291.1"/>
    </source>
</evidence>
<evidence type="ECO:0000313" key="54">
    <source>
        <dbReference type="EMBL" id="EDH8389864.1"/>
    </source>
</evidence>
<evidence type="ECO:0000313" key="45">
    <source>
        <dbReference type="EMBL" id="EDA7188663.1"/>
    </source>
</evidence>
<dbReference type="EMBL" id="DAAMGN010000003">
    <property type="protein sequence ID" value="HAC6551596.1"/>
    <property type="molecule type" value="Genomic_DNA"/>
</dbReference>
<dbReference type="GO" id="GO:0003677">
    <property type="term" value="F:DNA binding"/>
    <property type="evidence" value="ECO:0007669"/>
    <property type="project" value="UniProtKB-KW"/>
</dbReference>
<evidence type="ECO:0000256" key="1">
    <source>
        <dbReference type="ARBA" id="ARBA00023015"/>
    </source>
</evidence>
<dbReference type="EMBL" id="DAARBA010000002">
    <property type="protein sequence ID" value="HAE1678685.1"/>
    <property type="molecule type" value="Genomic_DNA"/>
</dbReference>
<evidence type="ECO:0000313" key="50">
    <source>
        <dbReference type="EMBL" id="EDG1267755.1"/>
    </source>
</evidence>
<dbReference type="EMBL" id="AAHQXU010000093">
    <property type="protein sequence ID" value="EBZ3768235.1"/>
    <property type="molecule type" value="Genomic_DNA"/>
</dbReference>
<evidence type="ECO:0000313" key="89">
    <source>
        <dbReference type="EMBL" id="HAF1326755.1"/>
    </source>
</evidence>
<evidence type="ECO:0000313" key="20">
    <source>
        <dbReference type="EMBL" id="EBZ3923647.1"/>
    </source>
</evidence>
<reference evidence="5" key="6">
    <citation type="submission" date="2019-06" db="EMBL/GenBank/DDBJ databases">
        <authorList>
            <consortium name="GenomeTrakr network: Whole genome sequencing for foodborne pathogen traceback"/>
        </authorList>
    </citation>
    <scope>NUCLEOTIDE SEQUENCE</scope>
    <source>
        <strain evidence="46">CFSAN037700</strain>
        <strain evidence="47">CFSAN037709</strain>
        <strain evidence="48">CFSAN037722</strain>
        <strain evidence="29">FSIS11809892</strain>
        <strain evidence="34">FSIS11809959</strain>
        <strain evidence="35">FSIS11810047</strain>
        <strain evidence="36">FSIS11810049</strain>
        <strain evidence="30">FSIS11810308</strain>
        <strain evidence="41">FSIS11811714</strain>
        <strain evidence="11">FSIS11813724</strain>
        <strain evidence="19">FSIS11814551</strain>
        <strain evidence="18">FSIS11814560</strain>
        <strain evidence="7">FSIS11919071</strain>
        <strain evidence="9">FSIS11919895</strain>
        <strain evidence="5">FSIS11920420</strain>
        <strain evidence="28">FSIS11920791</strain>
        <strain evidence="42">FSIS1504604</strain>
        <strain evidence="43">FSIS1505305</strain>
        <strain evidence="49">FSIS1607987</strain>
        <strain evidence="51">FSIS1700006</strain>
        <strain evidence="54">FSIS1701215</strain>
        <strain evidence="55">FSIS1701557</strain>
        <strain evidence="56">FSIS1702006</strain>
        <strain evidence="52">FSIS1710673</strain>
        <strain evidence="33">FSIS21821670</strain>
        <strain evidence="37">FSIS21821799</strain>
        <strain evidence="39">FSIS21821917</strain>
        <strain evidence="32">FSIS21822115</strain>
        <strain evidence="22">FSIS21823005</strain>
        <strain evidence="12">FSIS21823015</strain>
        <strain evidence="10">FSIS21823046</strain>
        <strain evidence="24">FSIS21923374</strain>
        <strain evidence="25">FSIS21923591</strain>
        <strain evidence="14">FSIS21923917</strain>
        <strain evidence="40">FSIS31800552</strain>
        <strain evidence="31">FSIS31800621</strain>
        <strain evidence="38">FSIS31800750</strain>
        <strain evidence="21">FSIS31801318</strain>
        <strain evidence="6">FSIS31901417</strain>
        <strain evidence="8">FSIS31901572</strain>
        <strain evidence="15">FSIS31901849</strain>
    </source>
</reference>
<dbReference type="EMBL" id="AAMDBK010000046">
    <property type="protein sequence ID" value="EDG1267755.1"/>
    <property type="molecule type" value="Genomic_DNA"/>
</dbReference>
<dbReference type="EMBL" id="AALGHN010000045">
    <property type="protein sequence ID" value="ECY9479693.1"/>
    <property type="molecule type" value="Genomic_DNA"/>
</dbReference>
<dbReference type="EMBL" id="AAKLTB010000160">
    <property type="protein sequence ID" value="ECT1143022.1"/>
    <property type="molecule type" value="Genomic_DNA"/>
</dbReference>
<dbReference type="EMBL" id="DAAGSG010000054">
    <property type="protein sequence ID" value="HAB4348978.1"/>
    <property type="molecule type" value="Genomic_DNA"/>
</dbReference>
<evidence type="ECO:0000313" key="25">
    <source>
        <dbReference type="EMBL" id="ECB5813250.1"/>
    </source>
</evidence>
<dbReference type="EMBL" id="AAGJWD010000065">
    <property type="protein sequence ID" value="EBO8617230.1"/>
    <property type="molecule type" value="Genomic_DNA"/>
</dbReference>
<evidence type="ECO:0000313" key="39">
    <source>
        <dbReference type="EMBL" id="ECV1009458.1"/>
    </source>
</evidence>
<dbReference type="EMBL" id="DAATVX010000003">
    <property type="protein sequence ID" value="HAF0340970.1"/>
    <property type="molecule type" value="Genomic_DNA"/>
</dbReference>
<dbReference type="EMBL" id="AAHUFL010000068">
    <property type="protein sequence ID" value="ECA3974301.1"/>
    <property type="molecule type" value="Genomic_DNA"/>
</dbReference>
<dbReference type="HAMAP" id="MF_04158">
    <property type="entry name" value="Antitermination_lambda"/>
    <property type="match status" value="1"/>
</dbReference>
<dbReference type="EMBL" id="DAARIV010000002">
    <property type="protein sequence ID" value="HAE2605794.1"/>
    <property type="molecule type" value="Genomic_DNA"/>
</dbReference>
<evidence type="ECO:0000313" key="47">
    <source>
        <dbReference type="EMBL" id="EDB8897750.1"/>
    </source>
</evidence>
<dbReference type="EMBL" id="AAMIZD010000049">
    <property type="protein sequence ID" value="EDH8389864.1"/>
    <property type="molecule type" value="Genomic_DNA"/>
</dbReference>
<dbReference type="RefSeq" id="WP_001047569.1">
    <property type="nucleotide sequence ID" value="NZ_CALOZT010000002.1"/>
</dbReference>
<evidence type="ECO:0000313" key="18">
    <source>
        <dbReference type="EMBL" id="EBZ3641198.1"/>
    </source>
</evidence>
<evidence type="ECO:0000256" key="4">
    <source>
        <dbReference type="SAM" id="MobiDB-lite"/>
    </source>
</evidence>
<evidence type="ECO:0000313" key="51">
    <source>
        <dbReference type="EMBL" id="EDG6141259.1"/>
    </source>
</evidence>
<keyword evidence="2" id="KW-0238">DNA-binding</keyword>
<dbReference type="EMBL" id="DAASGW010000011">
    <property type="protein sequence ID" value="HAE5470388.1"/>
    <property type="molecule type" value="Genomic_DNA"/>
</dbReference>
<evidence type="ECO:0000313" key="31">
    <source>
        <dbReference type="EMBL" id="ECT1143022.1"/>
    </source>
</evidence>
<feature type="region of interest" description="Disordered" evidence="4">
    <location>
        <begin position="1"/>
        <end position="26"/>
    </location>
</feature>
<dbReference type="EMBL" id="CP052801">
    <property type="protein sequence ID" value="QJV32478.1"/>
    <property type="molecule type" value="Genomic_DNA"/>
</dbReference>
<dbReference type="EMBL" id="DAASNY010000003">
    <property type="protein sequence ID" value="HAE6306384.1"/>
    <property type="molecule type" value="Genomic_DNA"/>
</dbReference>
<dbReference type="EMBL" id="AAHQWV010000082">
    <property type="protein sequence ID" value="EBZ3641198.1"/>
    <property type="molecule type" value="Genomic_DNA"/>
</dbReference>
<evidence type="ECO:0000313" key="13">
    <source>
        <dbReference type="EMBL" id="EBO8904930.1"/>
    </source>
</evidence>
<evidence type="ECO:0000313" key="43">
    <source>
        <dbReference type="EMBL" id="ECY9479693.1"/>
    </source>
</evidence>
<dbReference type="EMBL" id="AAHXAP010000073">
    <property type="protein sequence ID" value="ECB2704427.1"/>
    <property type="molecule type" value="Genomic_DNA"/>
</dbReference>
<evidence type="ECO:0000313" key="22">
    <source>
        <dbReference type="EMBL" id="ECA3974301.1"/>
    </source>
</evidence>
<evidence type="ECO:0000313" key="32">
    <source>
        <dbReference type="EMBL" id="ECT3917487.1"/>
    </source>
</evidence>
<dbReference type="EMBL" id="AAIGEA010000049">
    <property type="protein sequence ID" value="ECD8867122.1"/>
    <property type="molecule type" value="Genomic_DNA"/>
</dbReference>
<feature type="compositionally biased region" description="Polar residues" evidence="4">
    <location>
        <begin position="13"/>
        <end position="26"/>
    </location>
</feature>
<evidence type="ECO:0000313" key="94">
    <source>
        <dbReference type="EMBL" id="QJV33937.1"/>
    </source>
</evidence>
<dbReference type="EMBL" id="AAKSCF010000053">
    <property type="protein sequence ID" value="ECV3265382.1"/>
    <property type="molecule type" value="Genomic_DNA"/>
</dbReference>
<dbReference type="AlphaFoldDB" id="A0A3U9RFG5"/>
<evidence type="ECO:0000313" key="14">
    <source>
        <dbReference type="EMBL" id="EBO8932963.1"/>
    </source>
</evidence>
<dbReference type="EMBL" id="AAMEVE010000048">
    <property type="protein sequence ID" value="EDG6336845.1"/>
    <property type="molecule type" value="Genomic_DNA"/>
</dbReference>
<dbReference type="EMBL" id="CP052803">
    <property type="protein sequence ID" value="QJV37106.1"/>
    <property type="molecule type" value="Genomic_DNA"/>
</dbReference>
<dbReference type="EMBL" id="AAGDRP010000053">
    <property type="protein sequence ID" value="EBM7866566.1"/>
    <property type="molecule type" value="Genomic_DNA"/>
</dbReference>
<dbReference type="EMBL" id="AAHYAN010000069">
    <property type="protein sequence ID" value="ECB5813250.1"/>
    <property type="molecule type" value="Genomic_DNA"/>
</dbReference>
<dbReference type="EMBL" id="AAGJUI010000131">
    <property type="protein sequence ID" value="EBO8483357.1"/>
    <property type="molecule type" value="Genomic_DNA"/>
</dbReference>
<dbReference type="SUPFAM" id="SSF57938">
    <property type="entry name" value="DnaJ/Hsp40 cysteine-rich domain"/>
    <property type="match status" value="1"/>
</dbReference>
<reference evidence="93" key="7">
    <citation type="submission" date="2020-04" db="EMBL/GenBank/DDBJ databases">
        <title>The Salmonella enterica Resistant Infantis in Poultry (RIP) Clone Continues to Spread and Recombine in the United States.</title>
        <authorList>
            <person name="Tyson G.H."/>
            <person name="Li C."/>
            <person name="Harrison L."/>
            <person name="Martin G."/>
            <person name="Hsu C.-H."/>
            <person name="Tate H."/>
            <person name="Tran T.-T.T."/>
            <person name="Strain E."/>
            <person name="Zhao S."/>
        </authorList>
    </citation>
    <scope>NUCLEOTIDE SEQUENCE</scope>
    <source>
        <strain evidence="95">CVM N17S973</strain>
        <strain evidence="93">CVM N17S976</strain>
    </source>
</reference>
<dbReference type="EMBL" id="AAGHRN010000062">
    <property type="protein sequence ID" value="EBO1800503.1"/>
    <property type="molecule type" value="Genomic_DNA"/>
</dbReference>
<dbReference type="EMBL" id="CP052803">
    <property type="protein sequence ID" value="QJV38567.1"/>
    <property type="molecule type" value="Genomic_DNA"/>
</dbReference>
<evidence type="ECO:0000313" key="66">
    <source>
        <dbReference type="EMBL" id="HAB4385063.1"/>
    </source>
</evidence>
<dbReference type="EMBL" id="DAARAM010000006">
    <property type="protein sequence ID" value="HAE1618057.1"/>
    <property type="molecule type" value="Genomic_DNA"/>
</dbReference>
<dbReference type="EMBL" id="DAAHEK010000005">
    <property type="protein sequence ID" value="HAB5773985.1"/>
    <property type="molecule type" value="Genomic_DNA"/>
</dbReference>
<dbReference type="EMBL" id="AAKOUH010000145">
    <property type="protein sequence ID" value="ECU0730102.1"/>
    <property type="molecule type" value="Genomic_DNA"/>
</dbReference>
<evidence type="ECO:0000313" key="70">
    <source>
        <dbReference type="EMBL" id="HAB5733435.1"/>
    </source>
</evidence>
<dbReference type="EMBL" id="AAGJYV010000071">
    <property type="protein sequence ID" value="EBO8932963.1"/>
    <property type="molecule type" value="Genomic_DNA"/>
</dbReference>
<dbReference type="InterPro" id="IPR036410">
    <property type="entry name" value="HSP_DnaJ_Cys-rich_dom_sf"/>
</dbReference>
<sequence length="259" mass="27988">MNLENTVKFHSPKSPQLSDSPRATASDSLTNTDVMAAFGMVQSRAPLGFSAFSGKMNLSDNDKRKAIQLLVQHGMKHCDKVAALRKLDTNVKGKVVQTLATFAYQDYCRSAASNVTCSCCKGRGVLRKKERIVKHPGCGEKTPAKTAVEVTELLCTKCNGAGVVSTSCVKCRGRGIALDRKKSELQGAPVYSSCKQCSGRGYERIPASSCFRAICQFTDAISPGVWDKAIKPFYESLISEVEMEESAANVVLSKVTSEV</sequence>
<evidence type="ECO:0000313" key="82">
    <source>
        <dbReference type="EMBL" id="HAE5433164.1"/>
    </source>
</evidence>
<dbReference type="EMBL" id="DAAMKJ010000004">
    <property type="protein sequence ID" value="HAC7053919.1"/>
    <property type="molecule type" value="Genomic_DNA"/>
</dbReference>
<proteinExistence type="inferred from homology"/>
<evidence type="ECO:0000313" key="81">
    <source>
        <dbReference type="EMBL" id="HAE5303353.1"/>
    </source>
</evidence>
<dbReference type="EMBL" id="AAGDVW010000061">
    <property type="protein sequence ID" value="EBM8275881.1"/>
    <property type="molecule type" value="Genomic_DNA"/>
</dbReference>
<evidence type="ECO:0000313" key="85">
    <source>
        <dbReference type="EMBL" id="HAE7977653.1"/>
    </source>
</evidence>
<dbReference type="EMBL" id="DAAQYB010000001">
    <property type="protein sequence ID" value="HAE1342399.1"/>
    <property type="molecule type" value="Genomic_DNA"/>
</dbReference>
<dbReference type="EMBL" id="AAMHVA010000064">
    <property type="protein sequence ID" value="EDH4948358.1"/>
    <property type="molecule type" value="Genomic_DNA"/>
</dbReference>
<evidence type="ECO:0000313" key="95">
    <source>
        <dbReference type="EMBL" id="QJV37106.1"/>
    </source>
</evidence>
<accession>A0A3U9RFG5</accession>
<reference evidence="53" key="4">
    <citation type="submission" date="2018-07" db="EMBL/GenBank/DDBJ databases">
        <authorList>
            <consortium name="PulseNet: The National Subtyping Network for Foodborne Disease Surveillance"/>
            <person name="Tarr C.L."/>
            <person name="Trees E."/>
            <person name="Katz L.S."/>
            <person name="Carleton-Romer H.A."/>
            <person name="Stroika S."/>
            <person name="Kucerova Z."/>
            <person name="Roache K.F."/>
            <person name="Sabol A.L."/>
            <person name="Besser J."/>
            <person name="Gerner-Smidt P."/>
        </authorList>
    </citation>
    <scope>NUCLEOTIDE SEQUENCE</scope>
    <source>
        <strain evidence="53">PNUSAS013018</strain>
    </source>
</reference>
<dbReference type="EMBL" id="AAHLCX010000004">
    <property type="protein sequence ID" value="EBX3963889.1"/>
    <property type="molecule type" value="Genomic_DNA"/>
</dbReference>
<evidence type="ECO:0000313" key="86">
    <source>
        <dbReference type="EMBL" id="HAF0041832.1"/>
    </source>
</evidence>
<dbReference type="EMBL" id="DAATTN010000003">
    <property type="protein sequence ID" value="HAF0043867.1"/>
    <property type="molecule type" value="Genomic_DNA"/>
</dbReference>
<evidence type="ECO:0000313" key="55">
    <source>
        <dbReference type="EMBL" id="EDI2673959.1"/>
    </source>
</evidence>
<dbReference type="Proteomes" id="UP000839930">
    <property type="component" value="Unassembled WGS sequence"/>
</dbReference>
<gene>
    <name evidence="45" type="ORF">A3T68_07890</name>
    <name evidence="42" type="ORF">APS00_22435</name>
    <name evidence="43" type="ORF">AVV94_24555</name>
    <name evidence="44" type="ORF">AYO59_24475</name>
    <name evidence="50" type="ORF">B6H83_23635</name>
    <name evidence="51" type="ORF">B7096_24445</name>
    <name evidence="52" type="ORF">B7906_24545</name>
    <name evidence="46" type="ORF">BCO02_24545</name>
    <name evidence="47" type="ORF">BCO11_24560</name>
    <name evidence="48" type="ORF">BCO24_22270</name>
    <name evidence="49" type="ORF">BKZ14_24575</name>
    <name evidence="53" type="ORF">CBY70_23720</name>
    <name evidence="54" type="ORF">CCQ00_24375</name>
    <name evidence="55" type="ORF">CDE48_24060</name>
    <name evidence="56" type="ORF">CFG52_24225</name>
    <name evidence="32" type="ORF">D4Q57_25245</name>
    <name evidence="11" type="ORF">D6191_24250</name>
    <name evidence="17" type="ORF">D6K77_25175</name>
    <name evidence="95" type="ORF">D7G20_07000</name>
    <name evidence="96" type="ORF">D7G20_14870</name>
    <name evidence="93" type="ORF">D7G23_07190</name>
    <name evidence="94" type="ORF">D7G23_15060</name>
    <name evidence="33" type="ORF">DK644_25270</name>
    <name evidence="34" type="ORF">DK658_25120</name>
    <name evidence="29" type="ORF">DKR80_25530</name>
    <name evidence="35" type="ORF">DML76_24720</name>
    <name evidence="36" type="ORF">DML78_24600</name>
    <name evidence="37" type="ORF">DN939_25075</name>
    <name evidence="30" type="ORF">DNT91_25355</name>
    <name evidence="40" type="ORF">DOG78_25070</name>
    <name evidence="16" type="ORF">DRV51_08450</name>
    <name evidence="31" type="ORF">DTE60_25205</name>
    <name evidence="41" type="ORF">DUG45_25365</name>
    <name evidence="38" type="ORF">DVE59_25220</name>
    <name evidence="39" type="ORF">DZ830_25605</name>
    <name evidence="7" type="ORF">E3C53_23220</name>
    <name evidence="27" type="ORF">E4A09_24420</name>
    <name evidence="13" type="ORF">E4S80_23850</name>
    <name evidence="14" type="ORF">E7893_24320</name>
    <name evidence="9" type="ORF">E9406_23270</name>
    <name evidence="18" type="ORF">EAY49_25130</name>
    <name evidence="19" type="ORF">EAY59_24605</name>
    <name evidence="20" type="ORF">EBC42_18400</name>
    <name evidence="21" type="ORF">EI356_24615</name>
    <name evidence="12" type="ORF">EK920_24385</name>
    <name evidence="22" type="ORF">EKK94_24990</name>
    <name evidence="10" type="ORF">EM927_22810</name>
    <name evidence="6" type="ORF">EQ866_24480</name>
    <name evidence="23" type="ORF">EUQ70_18410</name>
    <name evidence="24" type="ORF">EVX96_24195</name>
    <name evidence="8" type="ORF">EX903_23980</name>
    <name evidence="25" type="ORF">EZK84_24300</name>
    <name evidence="15" type="ORF">FA731_24380</name>
    <name evidence="28" type="ORF">FD413_24320</name>
    <name evidence="5" type="ORF">FDA00_23890</name>
    <name evidence="26" type="ORF">FKX15_19790</name>
    <name evidence="72" type="ORF">G0B50_10360</name>
    <name evidence="73" type="ORF">G0B53_10235</name>
    <name evidence="74" type="ORF">G0E12_11260</name>
    <name evidence="75" type="ORF">G2961_00215</name>
    <name evidence="77" type="ORF">G2983_11795</name>
    <name evidence="79" type="ORF">G3333_000652</name>
    <name evidence="76" type="ORF">G3A17_07030</name>
    <name evidence="78" type="ORF">G3A25_00955</name>
    <name evidence="87" type="ORF">G4216_001992</name>
    <name evidence="86" type="ORF">G4217_004918</name>
    <name evidence="81" type="ORF">G4G82_001818</name>
    <name evidence="80" type="ORF">G4G86_001967</name>
    <name evidence="83" type="ORF">G4H61_001413</name>
    <name evidence="84" type="ORF">G4J40_001471</name>
    <name evidence="82" type="ORF">G4K06_001436</name>
    <name evidence="85" type="ORF">G4Q07_002181</name>
    <name evidence="91" type="ORF">G9266_000160</name>
    <name evidence="92" type="ORF">G9344_001041</name>
    <name evidence="90" type="ORF">G9F95_001143</name>
    <name evidence="89" type="ORF">G9G59_002989</name>
    <name evidence="88" type="ORF">G9W71_001967</name>
    <name evidence="69" type="ORF">GB175_13655</name>
    <name evidence="70" type="ORF">GB230_09170</name>
    <name evidence="66" type="ORF">GB408_12340</name>
    <name evidence="71" type="ORF">GB553_11145</name>
    <name evidence="61" type="ORF">GBW26_09315</name>
    <name evidence="62" type="ORF">GBW98_11455</name>
    <name evidence="63" type="ORF">GBX42_23970</name>
    <name evidence="59" type="ORF">GBX99_07355</name>
    <name evidence="64" type="ORF">GBY47_06005</name>
    <name evidence="58" type="ORF">GBY48_07355</name>
    <name evidence="60" type="ORF">GBY90_06930</name>
    <name evidence="68" type="ORF">GBY91_00760</name>
    <name evidence="67" type="ORF">GBZ01_16870</name>
    <name evidence="65" type="ORF">GBZ23_13030</name>
    <name evidence="57" type="ORF">GDL33_24135</name>
</gene>
<evidence type="ECO:0000256" key="3">
    <source>
        <dbReference type="ARBA" id="ARBA00023163"/>
    </source>
</evidence>
<evidence type="ECO:0000313" key="35">
    <source>
        <dbReference type="EMBL" id="ECU0931742.1"/>
    </source>
</evidence>
<dbReference type="EMBL" id="DAAUEF010000008">
    <property type="protein sequence ID" value="HAF1326755.1"/>
    <property type="molecule type" value="Genomic_DNA"/>
</dbReference>
<dbReference type="EMBL" id="AAKPLR010000091">
    <property type="protein sequence ID" value="ECU2848410.1"/>
    <property type="molecule type" value="Genomic_DNA"/>
</dbReference>
<evidence type="ECO:0000313" key="58">
    <source>
        <dbReference type="EMBL" id="HAB1676962.1"/>
    </source>
</evidence>
<dbReference type="EMBL" id="AAKSRR010000073">
    <property type="protein sequence ID" value="ECV1009458.1"/>
    <property type="molecule type" value="Genomic_DNA"/>
</dbReference>
<dbReference type="EMBL" id="AAHWEZ010000020">
    <property type="protein sequence ID" value="ECB0125570.1"/>
    <property type="molecule type" value="Genomic_DNA"/>
</dbReference>
<dbReference type="EMBL" id="AAKOVZ010000079">
    <property type="protein sequence ID" value="ECU0931742.1"/>
    <property type="molecule type" value="Genomic_DNA"/>
</dbReference>
<evidence type="ECO:0000313" key="57">
    <source>
        <dbReference type="EMBL" id="HAA0876466.1"/>
    </source>
</evidence>
<evidence type="ECO:0000313" key="7">
    <source>
        <dbReference type="EMBL" id="EBM8275881.1"/>
    </source>
</evidence>
<dbReference type="EMBL" id="AAKOZE010000123">
    <property type="protein sequence ID" value="ECU1307541.1"/>
    <property type="molecule type" value="Genomic_DNA"/>
</dbReference>
<protein>
    <submittedName>
        <fullName evidence="74">Antitermination protein</fullName>
    </submittedName>
</protein>
<keyword evidence="1" id="KW-0805">Transcription regulation</keyword>
<dbReference type="EMBL" id="DAATTM010000045">
    <property type="protein sequence ID" value="HAF0041832.1"/>
    <property type="molecule type" value="Genomic_DNA"/>
</dbReference>
<dbReference type="EMBL" id="AAHTGE010000032">
    <property type="protein sequence ID" value="ECA0964555.1"/>
    <property type="molecule type" value="Genomic_DNA"/>
</dbReference>
<dbReference type="EMBL" id="AAGJVM010000060">
    <property type="protein sequence ID" value="EBO8410531.1"/>
    <property type="molecule type" value="Genomic_DNA"/>
</dbReference>
<evidence type="ECO:0000313" key="79">
    <source>
        <dbReference type="EMBL" id="HAE2605794.1"/>
    </source>
</evidence>
<evidence type="ECO:0000313" key="30">
    <source>
        <dbReference type="EMBL" id="ECS9814898.1"/>
    </source>
</evidence>
<evidence type="ECO:0000313" key="46">
    <source>
        <dbReference type="EMBL" id="EDB8864832.1"/>
    </source>
</evidence>
<reference evidence="74" key="1">
    <citation type="journal article" date="2018" name="Genome Biol.">
        <title>SKESA: strategic k-mer extension for scrupulous assemblies.</title>
        <authorList>
            <person name="Souvorov A."/>
            <person name="Agarwala R."/>
            <person name="Lipman D.J."/>
        </authorList>
    </citation>
    <scope>NUCLEOTIDE SEQUENCE</scope>
    <source>
        <strain evidence="87">07041415_broiler_meat_pESI_ESC-S_2007</strain>
        <strain evidence="72">09051564_79_broiler_meat_pESI_ESC-S_2009</strain>
        <strain evidence="81">12037823_11_broiler_chicken_pESI_CTX_M1_2012</strain>
        <strain evidence="57">13-3055</strain>
        <strain evidence="88">13002124_1_human_pESI_CTX_M1_2013</strain>
        <strain evidence="85">13002124_34_broiler meat_pESI_CTX_M1_2013</strain>
        <strain evidence="86">14026835_human_pESI_CTX_M65_2014</strain>
        <strain evidence="80">14035093_human_pESI_CTX_M1_2014</strain>
        <strain evidence="73">14057027_15_broiler_meat_pESI_CTX_M1_2014</strain>
        <strain evidence="74">Salmonella enterica</strain>
    </source>
</reference>
<dbReference type="EMBL" id="AAKOWC010000104">
    <property type="protein sequence ID" value="ECU0950811.1"/>
    <property type="molecule type" value="Genomic_DNA"/>
</dbReference>
<evidence type="ECO:0000313" key="19">
    <source>
        <dbReference type="EMBL" id="EBZ3768235.1"/>
    </source>
</evidence>
<dbReference type="EMBL" id="AAHQZD010000021">
    <property type="protein sequence ID" value="EBZ3923647.1"/>
    <property type="molecule type" value="Genomic_DNA"/>
</dbReference>
<dbReference type="GO" id="GO:0006355">
    <property type="term" value="P:regulation of DNA-templated transcription"/>
    <property type="evidence" value="ECO:0007669"/>
    <property type="project" value="InterPro"/>
</dbReference>
<evidence type="ECO:0000313" key="48">
    <source>
        <dbReference type="EMBL" id="EDB8944121.1"/>
    </source>
</evidence>
<dbReference type="EMBL" id="AAKSJL010000078">
    <property type="protein sequence ID" value="ECV5413613.1"/>
    <property type="molecule type" value="Genomic_DNA"/>
</dbReference>
<evidence type="ECO:0000313" key="68">
    <source>
        <dbReference type="EMBL" id="HAB4695263.1"/>
    </source>
</evidence>
<evidence type="ECO:0000313" key="34">
    <source>
        <dbReference type="EMBL" id="ECU0851650.1"/>
    </source>
</evidence>
<evidence type="ECO:0000313" key="87">
    <source>
        <dbReference type="EMBL" id="HAF0043867.1"/>
    </source>
</evidence>
<reference evidence="17" key="5">
    <citation type="submission" date="2018-09" db="EMBL/GenBank/DDBJ databases">
        <authorList>
            <person name="Ashton P.M."/>
            <person name="Dallman T."/>
            <person name="Nair S."/>
            <person name="De Pinna E."/>
            <person name="Peters T."/>
            <person name="Grant K."/>
        </authorList>
    </citation>
    <scope>NUCLEOTIDE SEQUENCE</scope>
    <source>
        <strain evidence="45">113036</strain>
        <strain evidence="17">464040</strain>
        <strain evidence="16">516951</strain>
        <strain evidence="23">563459</strain>
        <strain evidence="20">624378</strain>
        <strain evidence="27">707098</strain>
        <strain evidence="26">761617</strain>
    </source>
</reference>
<evidence type="ECO:0000313" key="27">
    <source>
        <dbReference type="EMBL" id="ECD8867122.1"/>
    </source>
</evidence>
<dbReference type="EMBL" id="DAAGQM010000033">
    <property type="protein sequence ID" value="HAB4152200.1"/>
    <property type="molecule type" value="Genomic_DNA"/>
</dbReference>
<dbReference type="EMBL" id="DAAHDC010000046">
    <property type="protein sequence ID" value="HAB5560159.1"/>
    <property type="molecule type" value="Genomic_DNA"/>
</dbReference>
<evidence type="ECO:0000313" key="8">
    <source>
        <dbReference type="EMBL" id="EBO1800503.1"/>
    </source>
</evidence>
<dbReference type="EMBL" id="AALLAD010000011">
    <property type="protein sequence ID" value="EDA7188663.1"/>
    <property type="molecule type" value="Genomic_DNA"/>
</dbReference>
<dbReference type="Pfam" id="PF03589">
    <property type="entry name" value="Antiterm"/>
    <property type="match status" value="2"/>
</dbReference>
<dbReference type="EMBL" id="AAHPAG010000087">
    <property type="protein sequence ID" value="EBY7803444.1"/>
    <property type="molecule type" value="Genomic_DNA"/>
</dbReference>
<evidence type="ECO:0000313" key="76">
    <source>
        <dbReference type="EMBL" id="HAE1585211.1"/>
    </source>
</evidence>
<dbReference type="EMBL" id="DAAGQT010000002">
    <property type="protein sequence ID" value="HAB4171852.1"/>
    <property type="molecule type" value="Genomic_DNA"/>
</dbReference>
<dbReference type="EMBL" id="DAAHDX010000003">
    <property type="protein sequence ID" value="HAB5733435.1"/>
    <property type="molecule type" value="Genomic_DNA"/>
</dbReference>
<dbReference type="EMBL" id="AAKYXH010000025">
    <property type="protein sequence ID" value="ECX1649459.1"/>
    <property type="molecule type" value="Genomic_DNA"/>
</dbReference>
<dbReference type="EMBL" id="AALOZA010000045">
    <property type="protein sequence ID" value="EDB8897750.1"/>
    <property type="molecule type" value="Genomic_DNA"/>
</dbReference>
<evidence type="ECO:0000313" key="84">
    <source>
        <dbReference type="EMBL" id="HAE6306384.1"/>
    </source>
</evidence>
<evidence type="ECO:0000313" key="73">
    <source>
        <dbReference type="EMBL" id="HAC6597842.1"/>
    </source>
</evidence>
<dbReference type="EMBL" id="DAAGMV010000006">
    <property type="protein sequence ID" value="HAB3717291.1"/>
    <property type="molecule type" value="Genomic_DNA"/>
</dbReference>
<evidence type="ECO:0000313" key="12">
    <source>
        <dbReference type="EMBL" id="EBO8617230.1"/>
    </source>
</evidence>
<dbReference type="EMBL" id="AAGHXE010000143">
    <property type="protein sequence ID" value="EBO2481923.1"/>
    <property type="molecule type" value="Genomic_DNA"/>
</dbReference>
<dbReference type="EMBL" id="AAJEAI010000049">
    <property type="protein sequence ID" value="ECK9185696.1"/>
    <property type="molecule type" value="Genomic_DNA"/>
</dbReference>
<evidence type="ECO:0000313" key="71">
    <source>
        <dbReference type="EMBL" id="HAB5773985.1"/>
    </source>
</evidence>
<dbReference type="EMBL" id="AALIFF010000066">
    <property type="protein sequence ID" value="ECZ8878258.1"/>
    <property type="molecule type" value="Genomic_DNA"/>
</dbReference>
<evidence type="ECO:0000313" key="72">
    <source>
        <dbReference type="EMBL" id="HAC6551596.1"/>
    </source>
</evidence>